<evidence type="ECO:0000313" key="10">
    <source>
        <dbReference type="Proteomes" id="UP000318571"/>
    </source>
</evidence>
<dbReference type="Proteomes" id="UP000318571">
    <property type="component" value="Chromosome 5"/>
</dbReference>
<reference evidence="9 10" key="1">
    <citation type="journal article" date="2018" name="Nat. Ecol. Evol.">
        <title>Genomic signatures of mitonuclear coevolution across populations of Tigriopus californicus.</title>
        <authorList>
            <person name="Barreto F.S."/>
            <person name="Watson E.T."/>
            <person name="Lima T.G."/>
            <person name="Willett C.S."/>
            <person name="Edmands S."/>
            <person name="Li W."/>
            <person name="Burton R.S."/>
        </authorList>
    </citation>
    <scope>NUCLEOTIDE SEQUENCE [LARGE SCALE GENOMIC DNA]</scope>
    <source>
        <strain evidence="9 10">San Diego</strain>
    </source>
</reference>
<evidence type="ECO:0000259" key="8">
    <source>
        <dbReference type="Pfam" id="PF00155"/>
    </source>
</evidence>
<comment type="cofactor">
    <cofactor evidence="1">
        <name>pyridoxal 5'-phosphate</name>
        <dbReference type="ChEBI" id="CHEBI:597326"/>
    </cofactor>
</comment>
<evidence type="ECO:0000256" key="3">
    <source>
        <dbReference type="ARBA" id="ARBA00011738"/>
    </source>
</evidence>
<keyword evidence="6" id="KW-0808">Transferase</keyword>
<dbReference type="Pfam" id="PF00155">
    <property type="entry name" value="Aminotran_1_2"/>
    <property type="match status" value="1"/>
</dbReference>
<name>A0A553PF86_TIGCA</name>
<dbReference type="InterPro" id="IPR015424">
    <property type="entry name" value="PyrdxlP-dep_Trfase"/>
</dbReference>
<dbReference type="EC" id="2.6.1.1" evidence="4"/>
<dbReference type="GO" id="GO:0004069">
    <property type="term" value="F:L-aspartate:2-oxoglutarate aminotransferase activity"/>
    <property type="evidence" value="ECO:0007669"/>
    <property type="project" value="UniProtKB-EC"/>
</dbReference>
<dbReference type="Gene3D" id="3.90.1150.10">
    <property type="entry name" value="Aspartate Aminotransferase, domain 1"/>
    <property type="match status" value="1"/>
</dbReference>
<evidence type="ECO:0000256" key="5">
    <source>
        <dbReference type="ARBA" id="ARBA00022576"/>
    </source>
</evidence>
<evidence type="ECO:0000256" key="4">
    <source>
        <dbReference type="ARBA" id="ARBA00012753"/>
    </source>
</evidence>
<dbReference type="PRINTS" id="PR00799">
    <property type="entry name" value="TRANSAMINASE"/>
</dbReference>
<comment type="similarity">
    <text evidence="2">Belongs to the class-I pyridoxal-phosphate-dependent aminotransferase family.</text>
</comment>
<evidence type="ECO:0000313" key="9">
    <source>
        <dbReference type="EMBL" id="TRY76348.1"/>
    </source>
</evidence>
<dbReference type="PANTHER" id="PTHR11879:SF55">
    <property type="entry name" value="GLUTAMATE OXALOACETATE TRANSAMINASE 1, ISOFORM B"/>
    <property type="match status" value="1"/>
</dbReference>
<organism evidence="9 10">
    <name type="scientific">Tigriopus californicus</name>
    <name type="common">Marine copepod</name>
    <dbReference type="NCBI Taxonomy" id="6832"/>
    <lineage>
        <taxon>Eukaryota</taxon>
        <taxon>Metazoa</taxon>
        <taxon>Ecdysozoa</taxon>
        <taxon>Arthropoda</taxon>
        <taxon>Crustacea</taxon>
        <taxon>Multicrustacea</taxon>
        <taxon>Hexanauplia</taxon>
        <taxon>Copepoda</taxon>
        <taxon>Harpacticoida</taxon>
        <taxon>Harpacticidae</taxon>
        <taxon>Tigriopus</taxon>
    </lineage>
</organism>
<dbReference type="GO" id="GO:0030170">
    <property type="term" value="F:pyridoxal phosphate binding"/>
    <property type="evidence" value="ECO:0007669"/>
    <property type="project" value="InterPro"/>
</dbReference>
<dbReference type="InterPro" id="IPR000796">
    <property type="entry name" value="Asp_trans"/>
</dbReference>
<evidence type="ECO:0000256" key="6">
    <source>
        <dbReference type="ARBA" id="ARBA00022679"/>
    </source>
</evidence>
<keyword evidence="5" id="KW-0032">Aminotransferase</keyword>
<gene>
    <name evidence="9" type="ORF">TCAL_12270</name>
</gene>
<evidence type="ECO:0000256" key="7">
    <source>
        <dbReference type="ARBA" id="ARBA00022898"/>
    </source>
</evidence>
<dbReference type="AlphaFoldDB" id="A0A553PF86"/>
<dbReference type="Gene3D" id="3.40.640.10">
    <property type="entry name" value="Type I PLP-dependent aspartate aminotransferase-like (Major domain)"/>
    <property type="match status" value="1"/>
</dbReference>
<proteinExistence type="inferred from homology"/>
<dbReference type="GO" id="GO:0006532">
    <property type="term" value="P:aspartate biosynthetic process"/>
    <property type="evidence" value="ECO:0007669"/>
    <property type="project" value="TreeGrafter"/>
</dbReference>
<dbReference type="GO" id="GO:0005829">
    <property type="term" value="C:cytosol"/>
    <property type="evidence" value="ECO:0007669"/>
    <property type="project" value="TreeGrafter"/>
</dbReference>
<comment type="subunit">
    <text evidence="3">Homodimer.</text>
</comment>
<evidence type="ECO:0000256" key="2">
    <source>
        <dbReference type="ARBA" id="ARBA00007441"/>
    </source>
</evidence>
<dbReference type="STRING" id="6832.A0A553PF86"/>
<dbReference type="InterPro" id="IPR015421">
    <property type="entry name" value="PyrdxlP-dep_Trfase_major"/>
</dbReference>
<keyword evidence="7" id="KW-0663">Pyridoxal phosphate</keyword>
<evidence type="ECO:0000256" key="1">
    <source>
        <dbReference type="ARBA" id="ARBA00001933"/>
    </source>
</evidence>
<sequence>MSALDNLPKVSILSHIVLIDKAVKDTDPSKDDLLIGVYLKQVLAQRINNGLDNHNYTALDGLSGYSEGVARITLGEDHQALQEECCCLSKPQITVTVFEWPLRSSNGSCPPSMFISVIPRGLPLIACLSGSHLMHYRYWDEANKCLDFVGLTQDLEAAPRGSVVIFQPAAHNPTEVDPTQEQWQIIARIVQSRDLMTVFDSCYQGFVSGDLDQDAWPMRHFASLGMEMIITQSFSKTLGLYGKGSRISLWSSIIPRLKVTIFNCLTGLTGPGAAYGAKIAREVFSSLELESEWRDSVRSMTSRIKENPRKLRDRLEQLNGCPGLWSHITRQNGMFSYTGLTPKQCAFLAVEKKVYIYPSGRANLGGLTDRDLEYVAQSFHEAQQIQE</sequence>
<protein>
    <recommendedName>
        <fullName evidence="4">aspartate transaminase</fullName>
        <ecNumber evidence="4">2.6.1.1</ecNumber>
    </recommendedName>
</protein>
<dbReference type="InterPro" id="IPR015422">
    <property type="entry name" value="PyrdxlP-dep_Trfase_small"/>
</dbReference>
<dbReference type="InterPro" id="IPR004839">
    <property type="entry name" value="Aminotransferase_I/II_large"/>
</dbReference>
<keyword evidence="10" id="KW-1185">Reference proteome</keyword>
<comment type="caution">
    <text evidence="9">The sequence shown here is derived from an EMBL/GenBank/DDBJ whole genome shotgun (WGS) entry which is preliminary data.</text>
</comment>
<dbReference type="SUPFAM" id="SSF53383">
    <property type="entry name" value="PLP-dependent transferases"/>
    <property type="match status" value="1"/>
</dbReference>
<accession>A0A553PF86</accession>
<feature type="domain" description="Aminotransferase class I/classII large" evidence="8">
    <location>
        <begin position="126"/>
        <end position="378"/>
    </location>
</feature>
<dbReference type="EMBL" id="VCGU01000004">
    <property type="protein sequence ID" value="TRY76348.1"/>
    <property type="molecule type" value="Genomic_DNA"/>
</dbReference>
<dbReference type="PANTHER" id="PTHR11879">
    <property type="entry name" value="ASPARTATE AMINOTRANSFERASE"/>
    <property type="match status" value="1"/>
</dbReference>